<dbReference type="Pfam" id="PF04715">
    <property type="entry name" value="Anth_synt_I_N"/>
    <property type="match status" value="1"/>
</dbReference>
<dbReference type="InterPro" id="IPR005801">
    <property type="entry name" value="ADC_synthase"/>
</dbReference>
<dbReference type="GO" id="GO:0009396">
    <property type="term" value="P:folic acid-containing compound biosynthetic process"/>
    <property type="evidence" value="ECO:0007669"/>
    <property type="project" value="InterPro"/>
</dbReference>
<dbReference type="InterPro" id="IPR019999">
    <property type="entry name" value="Anth_synth_I-like"/>
</dbReference>
<keyword evidence="5" id="KW-0032">Aminotransferase</keyword>
<dbReference type="PRINTS" id="PR00095">
    <property type="entry name" value="ANTSNTHASEI"/>
</dbReference>
<feature type="domain" description="Anthranilate synthase component I N-terminal" evidence="4">
    <location>
        <begin position="33"/>
        <end position="157"/>
    </location>
</feature>
<dbReference type="GO" id="GO:0000162">
    <property type="term" value="P:L-tryptophan biosynthetic process"/>
    <property type="evidence" value="ECO:0007669"/>
    <property type="project" value="TreeGrafter"/>
</dbReference>
<gene>
    <name evidence="5" type="primary">pabB</name>
    <name evidence="5" type="ORF">ENS06_08735</name>
</gene>
<dbReference type="EC" id="2.6.1.85" evidence="1"/>
<name>A0A832EJI2_9BACT</name>
<accession>A0A832EJI2</accession>
<protein>
    <recommendedName>
        <fullName evidence="1">aminodeoxychorismate synthase</fullName>
        <ecNumber evidence="1">2.6.1.85</ecNumber>
    </recommendedName>
</protein>
<dbReference type="EMBL" id="DSTK01000026">
    <property type="protein sequence ID" value="HFK97390.1"/>
    <property type="molecule type" value="Genomic_DNA"/>
</dbReference>
<evidence type="ECO:0000259" key="4">
    <source>
        <dbReference type="Pfam" id="PF04715"/>
    </source>
</evidence>
<keyword evidence="2 5" id="KW-0808">Transferase</keyword>
<evidence type="ECO:0000313" key="5">
    <source>
        <dbReference type="EMBL" id="HFK97390.1"/>
    </source>
</evidence>
<dbReference type="InterPro" id="IPR006805">
    <property type="entry name" value="Anth_synth_I_N"/>
</dbReference>
<dbReference type="Gene3D" id="3.60.120.10">
    <property type="entry name" value="Anthranilate synthase"/>
    <property type="match status" value="1"/>
</dbReference>
<dbReference type="AlphaFoldDB" id="A0A832EJI2"/>
<dbReference type="InterPro" id="IPR005802">
    <property type="entry name" value="ADC_synth_comp_1"/>
</dbReference>
<dbReference type="PANTHER" id="PTHR11236">
    <property type="entry name" value="AMINOBENZOATE/ANTHRANILATE SYNTHASE"/>
    <property type="match status" value="1"/>
</dbReference>
<evidence type="ECO:0000256" key="2">
    <source>
        <dbReference type="ARBA" id="ARBA00022679"/>
    </source>
</evidence>
<proteinExistence type="predicted"/>
<dbReference type="PANTHER" id="PTHR11236:SF50">
    <property type="entry name" value="AMINODEOXYCHORISMATE SYNTHASE COMPONENT 1"/>
    <property type="match status" value="1"/>
</dbReference>
<sequence>MEIRELFRGAVRNVQVREVCSRETDDSFLQRVAFLADLPYGAVFLSGGALDCARYSMAFWNPLVVFRAKGTQVTLTTARGTFFQEIHPLDALDRLLEATRPKVPMAVEPFSGGLIGYLAYELKNVLEKLPQTTEDDLHLPDCLFFLPQNVLVFDRPTGRTVHLTLQTELLKPWALAPKENTHRPNPSPPPAARLMSDFLREAYIDAVGRIRRYIRNGDVYQVNLSQRFSTPFHGDPWRLWTRLFRRNPAPFFAYLNLDDHRILSTSMERFLCRRGERIETRPIKGTRPRGATLEEDLRLREDLRTNPKDDAELSMIVDLLRNDLGRVCQGRSIVVEEHKRLEAYENVWHLVSVISGRLRPDVSTGDIFRATFPGGSITGCPKIRAMEIIDELERHVRHVYTGSIGYVGWHGTMDMNIAIRTAVLKDGRLHFSVGGGVVYDSNEAAEYEETLHKGRTLFRVMAEDEDPCP</sequence>
<dbReference type="SUPFAM" id="SSF56322">
    <property type="entry name" value="ADC synthase"/>
    <property type="match status" value="1"/>
</dbReference>
<dbReference type="NCBIfam" id="TIGR00553">
    <property type="entry name" value="pabB"/>
    <property type="match status" value="1"/>
</dbReference>
<evidence type="ECO:0000259" key="3">
    <source>
        <dbReference type="Pfam" id="PF00425"/>
    </source>
</evidence>
<feature type="domain" description="Chorismate-utilising enzyme C-terminal" evidence="3">
    <location>
        <begin position="200"/>
        <end position="453"/>
    </location>
</feature>
<organism evidence="5">
    <name type="scientific">Desulfacinum infernum</name>
    <dbReference type="NCBI Taxonomy" id="35837"/>
    <lineage>
        <taxon>Bacteria</taxon>
        <taxon>Pseudomonadati</taxon>
        <taxon>Thermodesulfobacteriota</taxon>
        <taxon>Syntrophobacteria</taxon>
        <taxon>Syntrophobacterales</taxon>
        <taxon>Syntrophobacteraceae</taxon>
        <taxon>Desulfacinum</taxon>
    </lineage>
</organism>
<dbReference type="GO" id="GO:0046820">
    <property type="term" value="F:4-amino-4-deoxychorismate synthase activity"/>
    <property type="evidence" value="ECO:0007669"/>
    <property type="project" value="UniProtKB-EC"/>
</dbReference>
<evidence type="ECO:0000256" key="1">
    <source>
        <dbReference type="ARBA" id="ARBA00013139"/>
    </source>
</evidence>
<dbReference type="Pfam" id="PF00425">
    <property type="entry name" value="Chorismate_bind"/>
    <property type="match status" value="1"/>
</dbReference>
<reference evidence="5" key="1">
    <citation type="journal article" date="2020" name="mSystems">
        <title>Genome- and Community-Level Interaction Insights into Carbon Utilization and Element Cycling Functions of Hydrothermarchaeota in Hydrothermal Sediment.</title>
        <authorList>
            <person name="Zhou Z."/>
            <person name="Liu Y."/>
            <person name="Xu W."/>
            <person name="Pan J."/>
            <person name="Luo Z.H."/>
            <person name="Li M."/>
        </authorList>
    </citation>
    <scope>NUCLEOTIDE SEQUENCE [LARGE SCALE GENOMIC DNA]</scope>
    <source>
        <strain evidence="5">SpSt-456</strain>
    </source>
</reference>
<comment type="caution">
    <text evidence="5">The sequence shown here is derived from an EMBL/GenBank/DDBJ whole genome shotgun (WGS) entry which is preliminary data.</text>
</comment>
<dbReference type="InterPro" id="IPR015890">
    <property type="entry name" value="Chorismate_C"/>
</dbReference>